<name>A0A2D0NAL3_FLAN2</name>
<evidence type="ECO:0000259" key="3">
    <source>
        <dbReference type="PROSITE" id="PS50977"/>
    </source>
</evidence>
<sequence length="245" mass="28577">MKPLLVHLTINPNLYNKNPQKTDLGKRIIEQSVLLIDEIGLEQFTFRKLAEVIGSTEASIYRYFENKHQLFVYLLNWYWEWMIIRIDLNTLNIKSPVERLTVALSVIVDTAQRNTTIHFVDEEVLHRIVVTEGAKGYHHKLVDEENQEGFFLPYKNLCSRIADLITEINPKFPYPRALASTLVETANNNLYFARHLPRLTDLDGQDEQLPKEVKTMLEFFTFGLLHSSRITNMATIKNMVQRSEN</sequence>
<dbReference type="Gene3D" id="1.10.357.10">
    <property type="entry name" value="Tetracycline Repressor, domain 2"/>
    <property type="match status" value="1"/>
</dbReference>
<comment type="caution">
    <text evidence="4">The sequence shown here is derived from an EMBL/GenBank/DDBJ whole genome shotgun (WGS) entry which is preliminary data.</text>
</comment>
<feature type="domain" description="HTH tetR-type" evidence="3">
    <location>
        <begin position="22"/>
        <end position="82"/>
    </location>
</feature>
<keyword evidence="1 2" id="KW-0238">DNA-binding</keyword>
<dbReference type="AlphaFoldDB" id="A0A2D0NAL3"/>
<dbReference type="InterPro" id="IPR009057">
    <property type="entry name" value="Homeodomain-like_sf"/>
</dbReference>
<evidence type="ECO:0000256" key="1">
    <source>
        <dbReference type="ARBA" id="ARBA00023125"/>
    </source>
</evidence>
<dbReference type="GO" id="GO:0003677">
    <property type="term" value="F:DNA binding"/>
    <property type="evidence" value="ECO:0007669"/>
    <property type="project" value="UniProtKB-UniRule"/>
</dbReference>
<dbReference type="RefSeq" id="WP_099151121.1">
    <property type="nucleotide sequence ID" value="NZ_PDUD01000021.1"/>
</dbReference>
<evidence type="ECO:0000313" key="5">
    <source>
        <dbReference type="Proteomes" id="UP000223913"/>
    </source>
</evidence>
<dbReference type="Pfam" id="PF00440">
    <property type="entry name" value="TetR_N"/>
    <property type="match status" value="1"/>
</dbReference>
<feature type="DNA-binding region" description="H-T-H motif" evidence="2">
    <location>
        <begin position="45"/>
        <end position="64"/>
    </location>
</feature>
<keyword evidence="5" id="KW-1185">Reference proteome</keyword>
<dbReference type="InterPro" id="IPR001647">
    <property type="entry name" value="HTH_TetR"/>
</dbReference>
<reference evidence="4 5" key="1">
    <citation type="submission" date="2017-10" db="EMBL/GenBank/DDBJ databases">
        <title>The draft genome sequence of Lewinella nigricans NBRC 102662.</title>
        <authorList>
            <person name="Wang K."/>
        </authorList>
    </citation>
    <scope>NUCLEOTIDE SEQUENCE [LARGE SCALE GENOMIC DNA]</scope>
    <source>
        <strain evidence="4 5">NBRC 102662</strain>
    </source>
</reference>
<accession>A0A2D0NAL3</accession>
<evidence type="ECO:0000313" key="4">
    <source>
        <dbReference type="EMBL" id="PHN05544.1"/>
    </source>
</evidence>
<dbReference type="Proteomes" id="UP000223913">
    <property type="component" value="Unassembled WGS sequence"/>
</dbReference>
<gene>
    <name evidence="4" type="ORF">CRP01_16255</name>
</gene>
<dbReference type="SUPFAM" id="SSF46689">
    <property type="entry name" value="Homeodomain-like"/>
    <property type="match status" value="1"/>
</dbReference>
<dbReference type="OrthoDB" id="649282at2"/>
<proteinExistence type="predicted"/>
<dbReference type="PROSITE" id="PS50977">
    <property type="entry name" value="HTH_TETR_2"/>
    <property type="match status" value="1"/>
</dbReference>
<dbReference type="EMBL" id="PDUD01000021">
    <property type="protein sequence ID" value="PHN05544.1"/>
    <property type="molecule type" value="Genomic_DNA"/>
</dbReference>
<evidence type="ECO:0000256" key="2">
    <source>
        <dbReference type="PROSITE-ProRule" id="PRU00335"/>
    </source>
</evidence>
<protein>
    <submittedName>
        <fullName evidence="4">TetR family transcriptional regulator</fullName>
    </submittedName>
</protein>
<organism evidence="4 5">
    <name type="scientific">Flavilitoribacter nigricans (strain ATCC 23147 / DSM 23189 / NBRC 102662 / NCIMB 1420 / SS-2)</name>
    <name type="common">Lewinella nigricans</name>
    <dbReference type="NCBI Taxonomy" id="1122177"/>
    <lineage>
        <taxon>Bacteria</taxon>
        <taxon>Pseudomonadati</taxon>
        <taxon>Bacteroidota</taxon>
        <taxon>Saprospiria</taxon>
        <taxon>Saprospirales</taxon>
        <taxon>Lewinellaceae</taxon>
        <taxon>Flavilitoribacter</taxon>
    </lineage>
</organism>